<dbReference type="Proteomes" id="UP000658278">
    <property type="component" value="Unassembled WGS sequence"/>
</dbReference>
<sequence length="634" mass="70328">MRSIFFTILLALLAFVSGSLAVMRMSEGSLARVFGLPSTPIGEELYEFDPNAVENIYLLGNGTSAHCRKTDAGWQMVAPWEDRMDPRAAQAIFGFTLNARVEGAIPSEKVESVNFGFEDGQIGFGFTDPNGDTIAKYILGHRTAWRGTDPDTAEPIPTVFVQPRDKGRKDYLYACTDPGDIHSLLKDEFKALRDHHPFLFHPTIVQSLRVKNRTGEMVLSREHPKELWSIVKPLGLKSDRAALVRLLQGLYDLEALDVKNRSEVTLPTVDPKEVEQIGLKFFGAAEEVVLEIYPPESPEADRVLAKISDRPNAVFELPLLTNASLEGGKDEVGIRDLPLSVNELRDPTLTSINHLGLKSILVSPANGEDIILQRATPKDRFSILLDGRIEEPSVLALNALIKTVTEAKVSDFVSDTATDLKPYGLDQPFLVLRFASFDGEVIQLSFGQGKDGDIHAVRDGTTTVVKVDPSMLTLIPTRPWDWRERQLWKISQPDVVGIQRQIGNEPALELGYDFVTERWTAKKEGKDLSVELVNKRADLLLNNLLDLKADAWLRPDHTAATAALKKPWLNLSLLIKEYDDEGEFAGLKNRGLVIAKVGEEGSVVYFGRVVGDENPFLLDRANAEAIAADLFEIE</sequence>
<accession>A0A934RB39</accession>
<evidence type="ECO:0000259" key="1">
    <source>
        <dbReference type="Pfam" id="PF14238"/>
    </source>
</evidence>
<gene>
    <name evidence="2" type="ORF">JIN81_10115</name>
</gene>
<proteinExistence type="predicted"/>
<dbReference type="InterPro" id="IPR025641">
    <property type="entry name" value="DUF4340"/>
</dbReference>
<reference evidence="2" key="1">
    <citation type="submission" date="2021-01" db="EMBL/GenBank/DDBJ databases">
        <title>Modified the classification status of verrucomicrobia.</title>
        <authorList>
            <person name="Feng X."/>
        </authorList>
    </citation>
    <scope>NUCLEOTIDE SEQUENCE</scope>
    <source>
        <strain evidence="2">KCTC 22201</strain>
    </source>
</reference>
<comment type="caution">
    <text evidence="2">The sequence shown here is derived from an EMBL/GenBank/DDBJ whole genome shotgun (WGS) entry which is preliminary data.</text>
</comment>
<dbReference type="AlphaFoldDB" id="A0A934RB39"/>
<dbReference type="Pfam" id="PF14238">
    <property type="entry name" value="DUF4340"/>
    <property type="match status" value="1"/>
</dbReference>
<dbReference type="EMBL" id="JAENII010000007">
    <property type="protein sequence ID" value="MBK1827378.1"/>
    <property type="molecule type" value="Genomic_DNA"/>
</dbReference>
<dbReference type="RefSeq" id="WP_200278830.1">
    <property type="nucleotide sequence ID" value="NZ_JAENII010000007.1"/>
</dbReference>
<evidence type="ECO:0000313" key="2">
    <source>
        <dbReference type="EMBL" id="MBK1827378.1"/>
    </source>
</evidence>
<protein>
    <submittedName>
        <fullName evidence="2">DUF4340 domain-containing protein</fullName>
    </submittedName>
</protein>
<feature type="domain" description="DUF4340" evidence="1">
    <location>
        <begin position="396"/>
        <end position="567"/>
    </location>
</feature>
<organism evidence="2 3">
    <name type="scientific">Haloferula rosea</name>
    <dbReference type="NCBI Taxonomy" id="490093"/>
    <lineage>
        <taxon>Bacteria</taxon>
        <taxon>Pseudomonadati</taxon>
        <taxon>Verrucomicrobiota</taxon>
        <taxon>Verrucomicrobiia</taxon>
        <taxon>Verrucomicrobiales</taxon>
        <taxon>Verrucomicrobiaceae</taxon>
        <taxon>Haloferula</taxon>
    </lineage>
</organism>
<keyword evidence="3" id="KW-1185">Reference proteome</keyword>
<name>A0A934RB39_9BACT</name>
<evidence type="ECO:0000313" key="3">
    <source>
        <dbReference type="Proteomes" id="UP000658278"/>
    </source>
</evidence>